<keyword evidence="1" id="KW-1133">Transmembrane helix</keyword>
<accession>A0A0F0H6T5</accession>
<name>A0A0F0H6T5_LENAE</name>
<keyword evidence="3" id="KW-1185">Reference proteome</keyword>
<evidence type="ECO:0000256" key="1">
    <source>
        <dbReference type="SAM" id="Phobius"/>
    </source>
</evidence>
<dbReference type="EMBL" id="JYJG01000069">
    <property type="protein sequence ID" value="KJK50022.1"/>
    <property type="molecule type" value="Genomic_DNA"/>
</dbReference>
<gene>
    <name evidence="2" type="ORF">UK23_12510</name>
</gene>
<sequence>MLVMDSAAAKPVHRSWIVLAAKSIVVLQALAIVYMLTSVWVAAAVAGAFVVVVTAVKALSRAGKQVDQIFEEELGRQ</sequence>
<evidence type="ECO:0000313" key="3">
    <source>
        <dbReference type="Proteomes" id="UP000033393"/>
    </source>
</evidence>
<keyword evidence="1" id="KW-0472">Membrane</keyword>
<protein>
    <submittedName>
        <fullName evidence="2">Uncharacterized protein</fullName>
    </submittedName>
</protein>
<dbReference type="Proteomes" id="UP000033393">
    <property type="component" value="Unassembled WGS sequence"/>
</dbReference>
<proteinExistence type="predicted"/>
<reference evidence="2 3" key="1">
    <citation type="submission" date="2015-02" db="EMBL/GenBank/DDBJ databases">
        <authorList>
            <person name="Ju K.-S."/>
            <person name="Doroghazi J.R."/>
            <person name="Metcalf W."/>
        </authorList>
    </citation>
    <scope>NUCLEOTIDE SEQUENCE [LARGE SCALE GENOMIC DNA]</scope>
    <source>
        <strain evidence="2 3">NRRL B-16140</strain>
    </source>
</reference>
<feature type="transmembrane region" description="Helical" evidence="1">
    <location>
        <begin position="40"/>
        <end position="59"/>
    </location>
</feature>
<comment type="caution">
    <text evidence="2">The sequence shown here is derived from an EMBL/GenBank/DDBJ whole genome shotgun (WGS) entry which is preliminary data.</text>
</comment>
<dbReference type="PATRIC" id="fig|68170.10.peg.1826"/>
<feature type="transmembrane region" description="Helical" evidence="1">
    <location>
        <begin position="12"/>
        <end position="34"/>
    </location>
</feature>
<organism evidence="2 3">
    <name type="scientific">Lentzea aerocolonigenes</name>
    <name type="common">Lechevalieria aerocolonigenes</name>
    <name type="synonym">Saccharothrix aerocolonigenes</name>
    <dbReference type="NCBI Taxonomy" id="68170"/>
    <lineage>
        <taxon>Bacteria</taxon>
        <taxon>Bacillati</taxon>
        <taxon>Actinomycetota</taxon>
        <taxon>Actinomycetes</taxon>
        <taxon>Pseudonocardiales</taxon>
        <taxon>Pseudonocardiaceae</taxon>
        <taxon>Lentzea</taxon>
    </lineage>
</organism>
<keyword evidence="1" id="KW-0812">Transmembrane</keyword>
<evidence type="ECO:0000313" key="2">
    <source>
        <dbReference type="EMBL" id="KJK50022.1"/>
    </source>
</evidence>
<dbReference type="AlphaFoldDB" id="A0A0F0H6T5"/>